<keyword evidence="2" id="KW-0418">Kinase</keyword>
<evidence type="ECO:0000256" key="1">
    <source>
        <dbReference type="ARBA" id="ARBA00022533"/>
    </source>
</evidence>
<dbReference type="PANTHER" id="PTHR45770">
    <property type="entry name" value="ATP-DEPENDENT 6-PHOSPHOFRUCTOKINASE 1"/>
    <property type="match status" value="1"/>
</dbReference>
<name>A0A2K3MCE6_TRIPR</name>
<keyword evidence="2" id="KW-0808">Transferase</keyword>
<accession>A0A2K3MCE6</accession>
<keyword evidence="1" id="KW-0021">Allosteric enzyme</keyword>
<gene>
    <name evidence="2" type="ORF">L195_g044557</name>
</gene>
<dbReference type="AlphaFoldDB" id="A0A2K3MCE6"/>
<sequence length="63" mass="6974">MGSSPNSKPKVVRGAAGYVLEDVPHLTDYIPELPTYSNPLQDNPAYSVVKQYFVHIDDSVPQK</sequence>
<dbReference type="Proteomes" id="UP000236291">
    <property type="component" value="Unassembled WGS sequence"/>
</dbReference>
<dbReference type="EMBL" id="ASHM01056612">
    <property type="protein sequence ID" value="PNX88452.1"/>
    <property type="molecule type" value="Genomic_DNA"/>
</dbReference>
<evidence type="ECO:0000313" key="3">
    <source>
        <dbReference type="Proteomes" id="UP000236291"/>
    </source>
</evidence>
<proteinExistence type="predicted"/>
<feature type="non-terminal residue" evidence="2">
    <location>
        <position position="63"/>
    </location>
</feature>
<dbReference type="STRING" id="57577.A0A2K3MCE6"/>
<reference evidence="2 3" key="1">
    <citation type="journal article" date="2014" name="Am. J. Bot.">
        <title>Genome assembly and annotation for red clover (Trifolium pratense; Fabaceae).</title>
        <authorList>
            <person name="Istvanek J."/>
            <person name="Jaros M."/>
            <person name="Krenek A."/>
            <person name="Repkova J."/>
        </authorList>
    </citation>
    <scope>NUCLEOTIDE SEQUENCE [LARGE SCALE GENOMIC DNA]</scope>
    <source>
        <strain evidence="3">cv. Tatra</strain>
        <tissue evidence="2">Young leaves</tissue>
    </source>
</reference>
<evidence type="ECO:0000313" key="2">
    <source>
        <dbReference type="EMBL" id="PNX88452.1"/>
    </source>
</evidence>
<comment type="caution">
    <text evidence="2">The sequence shown here is derived from an EMBL/GenBank/DDBJ whole genome shotgun (WGS) entry which is preliminary data.</text>
</comment>
<dbReference type="GO" id="GO:0016301">
    <property type="term" value="F:kinase activity"/>
    <property type="evidence" value="ECO:0007669"/>
    <property type="project" value="UniProtKB-KW"/>
</dbReference>
<reference evidence="2 3" key="2">
    <citation type="journal article" date="2017" name="Front. Plant Sci.">
        <title>Gene Classification and Mining of Molecular Markers Useful in Red Clover (Trifolium pratense) Breeding.</title>
        <authorList>
            <person name="Istvanek J."/>
            <person name="Dluhosova J."/>
            <person name="Dluhos P."/>
            <person name="Patkova L."/>
            <person name="Nedelnik J."/>
            <person name="Repkova J."/>
        </authorList>
    </citation>
    <scope>NUCLEOTIDE SEQUENCE [LARGE SCALE GENOMIC DNA]</scope>
    <source>
        <strain evidence="3">cv. Tatra</strain>
        <tissue evidence="2">Young leaves</tissue>
    </source>
</reference>
<dbReference type="InterPro" id="IPR050929">
    <property type="entry name" value="PFKA"/>
</dbReference>
<organism evidence="2 3">
    <name type="scientific">Trifolium pratense</name>
    <name type="common">Red clover</name>
    <dbReference type="NCBI Taxonomy" id="57577"/>
    <lineage>
        <taxon>Eukaryota</taxon>
        <taxon>Viridiplantae</taxon>
        <taxon>Streptophyta</taxon>
        <taxon>Embryophyta</taxon>
        <taxon>Tracheophyta</taxon>
        <taxon>Spermatophyta</taxon>
        <taxon>Magnoliopsida</taxon>
        <taxon>eudicotyledons</taxon>
        <taxon>Gunneridae</taxon>
        <taxon>Pentapetalae</taxon>
        <taxon>rosids</taxon>
        <taxon>fabids</taxon>
        <taxon>Fabales</taxon>
        <taxon>Fabaceae</taxon>
        <taxon>Papilionoideae</taxon>
        <taxon>50 kb inversion clade</taxon>
        <taxon>NPAAA clade</taxon>
        <taxon>Hologalegina</taxon>
        <taxon>IRL clade</taxon>
        <taxon>Trifolieae</taxon>
        <taxon>Trifolium</taxon>
    </lineage>
</organism>
<protein>
    <submittedName>
        <fullName evidence="2">6-phosphofructokinase 3-like protein</fullName>
    </submittedName>
</protein>